<dbReference type="KEGG" id="bts:Btus_1951"/>
<evidence type="ECO:0000313" key="2">
    <source>
        <dbReference type="Proteomes" id="UP000002368"/>
    </source>
</evidence>
<protein>
    <submittedName>
        <fullName evidence="1">Uncharacterized protein</fullName>
    </submittedName>
</protein>
<proteinExistence type="predicted"/>
<dbReference type="RefSeq" id="WP_013075932.1">
    <property type="nucleotide sequence ID" value="NC_014098.1"/>
</dbReference>
<dbReference type="EMBL" id="CP002017">
    <property type="protein sequence ID" value="ADG06646.1"/>
    <property type="molecule type" value="Genomic_DNA"/>
</dbReference>
<sequence length="56" mass="6790">MKVKHLYEVKSPNGPWYPFWAYDSRDAKRQYCKMRGLRPSDHWTGMSMLTARKVKR</sequence>
<name>D5WQN7_KYRT2</name>
<organism evidence="1 2">
    <name type="scientific">Kyrpidia tusciae (strain DSM 2912 / NBRC 15312 / T2)</name>
    <name type="common">Bacillus tusciae</name>
    <dbReference type="NCBI Taxonomy" id="562970"/>
    <lineage>
        <taxon>Bacteria</taxon>
        <taxon>Bacillati</taxon>
        <taxon>Bacillota</taxon>
        <taxon>Bacilli</taxon>
        <taxon>Bacillales</taxon>
        <taxon>Alicyclobacillaceae</taxon>
        <taxon>Kyrpidia</taxon>
    </lineage>
</organism>
<reference evidence="1 2" key="1">
    <citation type="journal article" date="2011" name="Stand. Genomic Sci.">
        <title>Complete genome sequence of the thermophilic, hydrogen-oxidizing Bacillus tusciae type strain (T2) and reclassification in the new genus, Kyrpidia gen. nov. as Kyrpidia tusciae comb. nov. and emendation of the family Alicyclobacillaceae da Costa and Rainey, 2010.</title>
        <authorList>
            <person name="Klenk H.P."/>
            <person name="Lapidus A."/>
            <person name="Chertkov O."/>
            <person name="Copeland A."/>
            <person name="Del Rio T.G."/>
            <person name="Nolan M."/>
            <person name="Lucas S."/>
            <person name="Chen F."/>
            <person name="Tice H."/>
            <person name="Cheng J.F."/>
            <person name="Han C."/>
            <person name="Bruce D."/>
            <person name="Goodwin L."/>
            <person name="Pitluck S."/>
            <person name="Pati A."/>
            <person name="Ivanova N."/>
            <person name="Mavromatis K."/>
            <person name="Daum C."/>
            <person name="Chen A."/>
            <person name="Palaniappan K."/>
            <person name="Chang Y.J."/>
            <person name="Land M."/>
            <person name="Hauser L."/>
            <person name="Jeffries C.D."/>
            <person name="Detter J.C."/>
            <person name="Rohde M."/>
            <person name="Abt B."/>
            <person name="Pukall R."/>
            <person name="Goker M."/>
            <person name="Bristow J."/>
            <person name="Markowitz V."/>
            <person name="Hugenholtz P."/>
            <person name="Eisen J.A."/>
        </authorList>
    </citation>
    <scope>NUCLEOTIDE SEQUENCE [LARGE SCALE GENOMIC DNA]</scope>
    <source>
        <strain evidence="1 2">DSM 2912</strain>
    </source>
</reference>
<accession>D5WQN7</accession>
<evidence type="ECO:0000313" key="1">
    <source>
        <dbReference type="EMBL" id="ADG06646.1"/>
    </source>
</evidence>
<dbReference type="AlphaFoldDB" id="D5WQN7"/>
<gene>
    <name evidence="1" type="ordered locus">Btus_1951</name>
</gene>
<dbReference type="HOGENOM" id="CLU_3008425_0_0_9"/>
<keyword evidence="2" id="KW-1185">Reference proteome</keyword>
<dbReference type="Proteomes" id="UP000002368">
    <property type="component" value="Chromosome"/>
</dbReference>
<dbReference type="STRING" id="562970.Btus_1951"/>